<dbReference type="Gene3D" id="3.10.105.10">
    <property type="entry name" value="Dipeptide-binding Protein, Domain 3"/>
    <property type="match status" value="1"/>
</dbReference>
<dbReference type="SUPFAM" id="SSF53850">
    <property type="entry name" value="Periplasmic binding protein-like II"/>
    <property type="match status" value="1"/>
</dbReference>
<gene>
    <name evidence="5" type="ORF">SAMN02745174_01260</name>
</gene>
<dbReference type="Pfam" id="PF00496">
    <property type="entry name" value="SBP_bac_5"/>
    <property type="match status" value="1"/>
</dbReference>
<protein>
    <submittedName>
        <fullName evidence="5">Peptide/nickel transport system substrate-binding protein</fullName>
    </submittedName>
</protein>
<dbReference type="PANTHER" id="PTHR30290">
    <property type="entry name" value="PERIPLASMIC BINDING COMPONENT OF ABC TRANSPORTER"/>
    <property type="match status" value="1"/>
</dbReference>
<dbReference type="InterPro" id="IPR030678">
    <property type="entry name" value="Peptide/Ni-bd"/>
</dbReference>
<keyword evidence="6" id="KW-1185">Reference proteome</keyword>
<reference evidence="5 6" key="1">
    <citation type="submission" date="2017-02" db="EMBL/GenBank/DDBJ databases">
        <authorList>
            <person name="Peterson S.W."/>
        </authorList>
    </citation>
    <scope>NUCLEOTIDE SEQUENCE [LARGE SCALE GENOMIC DNA]</scope>
    <source>
        <strain evidence="5 6">ATCC 700028</strain>
    </source>
</reference>
<dbReference type="STRING" id="180163.SAMN02745174_01260"/>
<dbReference type="GO" id="GO:0015833">
    <property type="term" value="P:peptide transport"/>
    <property type="evidence" value="ECO:0007669"/>
    <property type="project" value="TreeGrafter"/>
</dbReference>
<sequence length="498" mass="55963">MKRAFFLFLSLFFMVSCGTKETEKKNTTLVYSQSSEPVTLHPHMATDVYSRRIIANIFDRLIETDESLNIVPGLATSWEQKDENTLVFNLRQNVKFQNGEEVTSEDVKYSLENGKLSPKVGTLYEMIDKVETPDKYTAIVKTSKPSGSLLHHLTHITASILNKNYYENNKEKSNHSPMGTGAYSLKEWTPGKEMVLKSNNSYFRGKPSIETIIVKAMPEENSRVIALETGENHITGDIDSLGRKILSENEETRVEEISSLGVGYLGLNTQKGPLKNIKVRQAVAMGIDRDVIIESILMGGVEKANSLLGPGVVGYSKTTKPFDYNPKKAKELLKEEGYENITLNLVTSNNEVRRQMAEVIQAQLKEIGINIEIQILEWATFLNVTGNGEADLFMLGWSNSSGDGDYGLTPMLHSSMAGSPGNRSFFKNEDFDKMLDLGKFELNKEKRMKYYSEAQDIMNFQVPILPIYFMPASAGIRKEVKGFIQSPINNPTFYKLSF</sequence>
<evidence type="ECO:0000259" key="4">
    <source>
        <dbReference type="Pfam" id="PF00496"/>
    </source>
</evidence>
<dbReference type="PIRSF" id="PIRSF002741">
    <property type="entry name" value="MppA"/>
    <property type="match status" value="1"/>
</dbReference>
<keyword evidence="3" id="KW-0732">Signal</keyword>
<keyword evidence="2" id="KW-0813">Transport</keyword>
<dbReference type="PANTHER" id="PTHR30290:SF9">
    <property type="entry name" value="OLIGOPEPTIDE-BINDING PROTEIN APPA"/>
    <property type="match status" value="1"/>
</dbReference>
<evidence type="ECO:0000256" key="1">
    <source>
        <dbReference type="ARBA" id="ARBA00005695"/>
    </source>
</evidence>
<evidence type="ECO:0000256" key="2">
    <source>
        <dbReference type="ARBA" id="ARBA00022448"/>
    </source>
</evidence>
<dbReference type="RefSeq" id="WP_078693749.1">
    <property type="nucleotide sequence ID" value="NZ_FUWX01000008.1"/>
</dbReference>
<dbReference type="GO" id="GO:0043190">
    <property type="term" value="C:ATP-binding cassette (ABC) transporter complex"/>
    <property type="evidence" value="ECO:0007669"/>
    <property type="project" value="InterPro"/>
</dbReference>
<dbReference type="PROSITE" id="PS51257">
    <property type="entry name" value="PROKAR_LIPOPROTEIN"/>
    <property type="match status" value="1"/>
</dbReference>
<dbReference type="GO" id="GO:1904680">
    <property type="term" value="F:peptide transmembrane transporter activity"/>
    <property type="evidence" value="ECO:0007669"/>
    <property type="project" value="TreeGrafter"/>
</dbReference>
<accession>A0A1T4MJV5</accession>
<dbReference type="AlphaFoldDB" id="A0A1T4MJV5"/>
<evidence type="ECO:0000256" key="3">
    <source>
        <dbReference type="ARBA" id="ARBA00022729"/>
    </source>
</evidence>
<dbReference type="InterPro" id="IPR039424">
    <property type="entry name" value="SBP_5"/>
</dbReference>
<proteinExistence type="inferred from homology"/>
<dbReference type="Proteomes" id="UP000191153">
    <property type="component" value="Unassembled WGS sequence"/>
</dbReference>
<dbReference type="GO" id="GO:0042597">
    <property type="term" value="C:periplasmic space"/>
    <property type="evidence" value="ECO:0007669"/>
    <property type="project" value="UniProtKB-ARBA"/>
</dbReference>
<feature type="domain" description="Solute-binding protein family 5" evidence="4">
    <location>
        <begin position="69"/>
        <end position="415"/>
    </location>
</feature>
<comment type="similarity">
    <text evidence="1">Belongs to the bacterial solute-binding protein 5 family.</text>
</comment>
<dbReference type="Gene3D" id="3.90.76.10">
    <property type="entry name" value="Dipeptide-binding Protein, Domain 1"/>
    <property type="match status" value="1"/>
</dbReference>
<organism evidence="5 6">
    <name type="scientific">Cetobacterium ceti</name>
    <dbReference type="NCBI Taxonomy" id="180163"/>
    <lineage>
        <taxon>Bacteria</taxon>
        <taxon>Fusobacteriati</taxon>
        <taxon>Fusobacteriota</taxon>
        <taxon>Fusobacteriia</taxon>
        <taxon>Fusobacteriales</taxon>
        <taxon>Fusobacteriaceae</taxon>
        <taxon>Cetobacterium</taxon>
    </lineage>
</organism>
<evidence type="ECO:0000313" key="6">
    <source>
        <dbReference type="Proteomes" id="UP000191153"/>
    </source>
</evidence>
<name>A0A1T4MJV5_9FUSO</name>
<evidence type="ECO:0000313" key="5">
    <source>
        <dbReference type="EMBL" id="SJZ67262.1"/>
    </source>
</evidence>
<dbReference type="OrthoDB" id="89095at2"/>
<dbReference type="InterPro" id="IPR000914">
    <property type="entry name" value="SBP_5_dom"/>
</dbReference>
<dbReference type="Gene3D" id="3.40.190.10">
    <property type="entry name" value="Periplasmic binding protein-like II"/>
    <property type="match status" value="1"/>
</dbReference>
<dbReference type="EMBL" id="FUWX01000008">
    <property type="protein sequence ID" value="SJZ67262.1"/>
    <property type="molecule type" value="Genomic_DNA"/>
</dbReference>